<proteinExistence type="predicted"/>
<protein>
    <submittedName>
        <fullName evidence="6">Retrovirus-related Pol polyprotein from transposon</fullName>
    </submittedName>
</protein>
<dbReference type="GO" id="GO:0004519">
    <property type="term" value="F:endonuclease activity"/>
    <property type="evidence" value="ECO:0007669"/>
    <property type="project" value="UniProtKB-KW"/>
</dbReference>
<keyword evidence="1" id="KW-0808">Transferase</keyword>
<keyword evidence="4" id="KW-0378">Hydrolase</keyword>
<sequence>EWETINEDSISELDFSTLVNSFASKRSLDNMNEGDYIKKKGKFQSEKNTTNLENLPLIDRIKELQYKNPSENKSNKDEFEPPYKMVSKIVNKDSENTVTEKLKSLEVSISLQELFSISPSIRKKFNEDIRIRKEPIVNLTSYKAESYIKPTNKDSIAMDDSSSNWKQFYFSAGSGKVKGCINGAGVEFLLDEGSEINIMNIDVYNALKSLKRINMDTDINWSMRDANQGFSKLNGVCKNCTISINGTEVSVPVFVSENTEPQVILGRPWERKARVLKDNRDDGTLWYTIKDSETGALANFCAAGDEDPRSFPKHKINNKKDNIQGVNSFTLVNRIQAGWKALVETEYMTEVQISESSRDLFGLQTPLGLLRMTRLPMGWSNSVQEFQRIISVGDRVPRRVIFDESDKIRIIKDLHSENGGGHRGRDATCKKINDRYYWNGIQRDVSNYIKFCNECQIYSKNREEEPLKYTFTPTLFGKFGIDLILMPNGVNKKRYLIVARDDLSGWVEAKALSRNDSASVWKFISEDILSRFGVVDKLVADRGEVNSNMIKDLAEKYGLKISFTTAYHPQTNGMIERGHGPLVSSLSKYCGRNPSQWPNFLHLALWADRITAKRTTGETPYKLVYGQHCILPIETEYESWNKICWRKKMSTEDLLLCRIQQLDKKETLIDKASTHQRASREKNVEHFNKNRKIRSKPLKIGEMKNIEHANSKIAKAEPKTTEPVNITNPENMSYGHTTPQLLPGMAGAPVFDGEDLTEFLSYYEIITIKSSDAEKTMLFPFYCIQKIRSVITKSIPYIERDWVKFQLVLKDYYMREDSRDKIQEDINNLVKKGTKLRDIKTYLHQFEFILQKYNKISSMTDREKREILLKSINPADLIKIQNQLYDNKGDFLNYDDISTKLKTLATMEKNLQNIIGSYNTETQPLNPDKAKEDVELVKMMEKLCIKIDTAIDKNIINNKEVRVNDKFKRPIRCIYCDGAHIRSECDYFKADKESGLIKVGPDGFIEDIKGNKIPTNWGKGGMRTLINNTQSNSRQIKIEQPDNYDFALEWETINEDSISELDFSTLVNSFASKRSLDNMNEGDYIKKKGKFQSEKNTTNLENLPLIDRIKELQYKNPSENKSNKDEFEPPYKMVSKIVNKDSENTVTEKLKSLEVSISLQELFSISPSIRKKFNEDIRIRKEPIVNLTSYKAESYIKPTNKDSIAMDDSSSNWKQFYFSAGS</sequence>
<dbReference type="InterPro" id="IPR001584">
    <property type="entry name" value="Integrase_cat-core"/>
</dbReference>
<dbReference type="OrthoDB" id="5430668at2759"/>
<dbReference type="CDD" id="cd00303">
    <property type="entry name" value="retropepsin_like"/>
    <property type="match status" value="1"/>
</dbReference>
<dbReference type="Gene3D" id="1.10.340.70">
    <property type="match status" value="1"/>
</dbReference>
<organism evidence="6 7">
    <name type="scientific">Smittium culicis</name>
    <dbReference type="NCBI Taxonomy" id="133412"/>
    <lineage>
        <taxon>Eukaryota</taxon>
        <taxon>Fungi</taxon>
        <taxon>Fungi incertae sedis</taxon>
        <taxon>Zoopagomycota</taxon>
        <taxon>Kickxellomycotina</taxon>
        <taxon>Harpellomycetes</taxon>
        <taxon>Harpellales</taxon>
        <taxon>Legeriomycetaceae</taxon>
        <taxon>Smittium</taxon>
    </lineage>
</organism>
<evidence type="ECO:0000256" key="3">
    <source>
        <dbReference type="ARBA" id="ARBA00022722"/>
    </source>
</evidence>
<feature type="non-terminal residue" evidence="6">
    <location>
        <position position="1"/>
    </location>
</feature>
<accession>A0A1R1Y3N6</accession>
<evidence type="ECO:0000259" key="5">
    <source>
        <dbReference type="PROSITE" id="PS50994"/>
    </source>
</evidence>
<dbReference type="InterPro" id="IPR012337">
    <property type="entry name" value="RNaseH-like_sf"/>
</dbReference>
<evidence type="ECO:0000313" key="7">
    <source>
        <dbReference type="Proteomes" id="UP000187429"/>
    </source>
</evidence>
<feature type="domain" description="Integrase catalytic" evidence="5">
    <location>
        <begin position="469"/>
        <end position="628"/>
    </location>
</feature>
<evidence type="ECO:0000256" key="2">
    <source>
        <dbReference type="ARBA" id="ARBA00022695"/>
    </source>
</evidence>
<dbReference type="PANTHER" id="PTHR37984">
    <property type="entry name" value="PROTEIN CBG26694"/>
    <property type="match status" value="1"/>
</dbReference>
<dbReference type="AlphaFoldDB" id="A0A1R1Y3N6"/>
<dbReference type="Gene3D" id="3.30.420.10">
    <property type="entry name" value="Ribonuclease H-like superfamily/Ribonuclease H"/>
    <property type="match status" value="1"/>
</dbReference>
<dbReference type="EMBL" id="LSSM01002511">
    <property type="protein sequence ID" value="OMJ21469.1"/>
    <property type="molecule type" value="Genomic_DNA"/>
</dbReference>
<dbReference type="Proteomes" id="UP000187429">
    <property type="component" value="Unassembled WGS sequence"/>
</dbReference>
<dbReference type="SUPFAM" id="SSF50630">
    <property type="entry name" value="Acid proteases"/>
    <property type="match status" value="1"/>
</dbReference>
<feature type="non-terminal residue" evidence="6">
    <location>
        <position position="1222"/>
    </location>
</feature>
<name>A0A1R1Y3N6_9FUNG</name>
<dbReference type="InterPro" id="IPR036397">
    <property type="entry name" value="RNaseH_sf"/>
</dbReference>
<dbReference type="GO" id="GO:0015074">
    <property type="term" value="P:DNA integration"/>
    <property type="evidence" value="ECO:0007669"/>
    <property type="project" value="InterPro"/>
</dbReference>
<keyword evidence="7" id="KW-1185">Reference proteome</keyword>
<keyword evidence="3" id="KW-0540">Nuclease</keyword>
<dbReference type="PROSITE" id="PS50994">
    <property type="entry name" value="INTEGRASE"/>
    <property type="match status" value="1"/>
</dbReference>
<keyword evidence="2" id="KW-0548">Nucleotidyltransferase</keyword>
<dbReference type="GO" id="GO:0005634">
    <property type="term" value="C:nucleus"/>
    <property type="evidence" value="ECO:0007669"/>
    <property type="project" value="UniProtKB-ARBA"/>
</dbReference>
<keyword evidence="4" id="KW-0255">Endonuclease</keyword>
<evidence type="ECO:0000256" key="4">
    <source>
        <dbReference type="ARBA" id="ARBA00022759"/>
    </source>
</evidence>
<dbReference type="SUPFAM" id="SSF53098">
    <property type="entry name" value="Ribonuclease H-like"/>
    <property type="match status" value="1"/>
</dbReference>
<dbReference type="InterPro" id="IPR041588">
    <property type="entry name" value="Integrase_H2C2"/>
</dbReference>
<dbReference type="InterPro" id="IPR050951">
    <property type="entry name" value="Retrovirus_Pol_polyprotein"/>
</dbReference>
<evidence type="ECO:0000256" key="1">
    <source>
        <dbReference type="ARBA" id="ARBA00022679"/>
    </source>
</evidence>
<dbReference type="InterPro" id="IPR021109">
    <property type="entry name" value="Peptidase_aspartic_dom_sf"/>
</dbReference>
<dbReference type="PANTHER" id="PTHR37984:SF5">
    <property type="entry name" value="PROTEIN NYNRIN-LIKE"/>
    <property type="match status" value="1"/>
</dbReference>
<evidence type="ECO:0000313" key="6">
    <source>
        <dbReference type="EMBL" id="OMJ21469.1"/>
    </source>
</evidence>
<dbReference type="GO" id="GO:0003676">
    <property type="term" value="F:nucleic acid binding"/>
    <property type="evidence" value="ECO:0007669"/>
    <property type="project" value="InterPro"/>
</dbReference>
<comment type="caution">
    <text evidence="6">The sequence shown here is derived from an EMBL/GenBank/DDBJ whole genome shotgun (WGS) entry which is preliminary data.</text>
</comment>
<reference evidence="7" key="1">
    <citation type="submission" date="2017-01" db="EMBL/GenBank/DDBJ databases">
        <authorList>
            <person name="Wang Y."/>
            <person name="White M."/>
            <person name="Kvist S."/>
            <person name="Moncalvo J.-M."/>
        </authorList>
    </citation>
    <scope>NUCLEOTIDE SEQUENCE [LARGE SCALE GENOMIC DNA]</scope>
    <source>
        <strain evidence="7">ID-206-W2</strain>
    </source>
</reference>
<dbReference type="GO" id="GO:0016779">
    <property type="term" value="F:nucleotidyltransferase activity"/>
    <property type="evidence" value="ECO:0007669"/>
    <property type="project" value="UniProtKB-KW"/>
</dbReference>
<dbReference type="Gene3D" id="2.40.70.10">
    <property type="entry name" value="Acid Proteases"/>
    <property type="match status" value="1"/>
</dbReference>
<gene>
    <name evidence="6" type="ORF">AYI69_g5790</name>
</gene>
<dbReference type="Pfam" id="PF17921">
    <property type="entry name" value="Integrase_H2C2"/>
    <property type="match status" value="1"/>
</dbReference>